<protein>
    <submittedName>
        <fullName evidence="1">Uncharacterized protein</fullName>
    </submittedName>
</protein>
<name>A0ABC8UEA0_9AQUA</name>
<comment type="caution">
    <text evidence="1">The sequence shown here is derived from an EMBL/GenBank/DDBJ whole genome shotgun (WGS) entry which is preliminary data.</text>
</comment>
<sequence length="81" mass="8980">MTNRLVRLTYPHLALANPSEAISIQSSHLVDVLSRSEVKRREREKRGESLCLAIKGVGKGFYFPPFELNCHVSSSTCASSC</sequence>
<dbReference type="EMBL" id="CAUOFW020007279">
    <property type="protein sequence ID" value="CAK9178557.1"/>
    <property type="molecule type" value="Genomic_DNA"/>
</dbReference>
<dbReference type="AlphaFoldDB" id="A0ABC8UEA0"/>
<organism evidence="1 2">
    <name type="scientific">Ilex paraguariensis</name>
    <name type="common">yerba mate</name>
    <dbReference type="NCBI Taxonomy" id="185542"/>
    <lineage>
        <taxon>Eukaryota</taxon>
        <taxon>Viridiplantae</taxon>
        <taxon>Streptophyta</taxon>
        <taxon>Embryophyta</taxon>
        <taxon>Tracheophyta</taxon>
        <taxon>Spermatophyta</taxon>
        <taxon>Magnoliopsida</taxon>
        <taxon>eudicotyledons</taxon>
        <taxon>Gunneridae</taxon>
        <taxon>Pentapetalae</taxon>
        <taxon>asterids</taxon>
        <taxon>campanulids</taxon>
        <taxon>Aquifoliales</taxon>
        <taxon>Aquifoliaceae</taxon>
        <taxon>Ilex</taxon>
    </lineage>
</organism>
<reference evidence="1 2" key="1">
    <citation type="submission" date="2024-02" db="EMBL/GenBank/DDBJ databases">
        <authorList>
            <person name="Vignale AGUSTIN F."/>
            <person name="Sosa J E."/>
            <person name="Modenutti C."/>
        </authorList>
    </citation>
    <scope>NUCLEOTIDE SEQUENCE [LARGE SCALE GENOMIC DNA]</scope>
</reference>
<dbReference type="Proteomes" id="UP001642360">
    <property type="component" value="Unassembled WGS sequence"/>
</dbReference>
<accession>A0ABC8UEA0</accession>
<gene>
    <name evidence="1" type="ORF">ILEXP_LOCUS48466</name>
</gene>
<keyword evidence="2" id="KW-1185">Reference proteome</keyword>
<evidence type="ECO:0000313" key="1">
    <source>
        <dbReference type="EMBL" id="CAK9178557.1"/>
    </source>
</evidence>
<proteinExistence type="predicted"/>
<evidence type="ECO:0000313" key="2">
    <source>
        <dbReference type="Proteomes" id="UP001642360"/>
    </source>
</evidence>